<organism evidence="3">
    <name type="scientific">Perkinsus marinus (strain ATCC 50983 / TXsc)</name>
    <dbReference type="NCBI Taxonomy" id="423536"/>
    <lineage>
        <taxon>Eukaryota</taxon>
        <taxon>Sar</taxon>
        <taxon>Alveolata</taxon>
        <taxon>Perkinsozoa</taxon>
        <taxon>Perkinsea</taxon>
        <taxon>Perkinsida</taxon>
        <taxon>Perkinsidae</taxon>
        <taxon>Perkinsus</taxon>
    </lineage>
</organism>
<dbReference type="AlphaFoldDB" id="C5LX75"/>
<name>C5LX75_PERM5</name>
<reference evidence="2 3" key="1">
    <citation type="submission" date="2008-07" db="EMBL/GenBank/DDBJ databases">
        <authorList>
            <person name="El-Sayed N."/>
            <person name="Caler E."/>
            <person name="Inman J."/>
            <person name="Amedeo P."/>
            <person name="Hass B."/>
            <person name="Wortman J."/>
        </authorList>
    </citation>
    <scope>NUCLEOTIDE SEQUENCE [LARGE SCALE GENOMIC DNA]</scope>
    <source>
        <strain evidence="3">ATCC 50983 / TXsc</strain>
    </source>
</reference>
<dbReference type="GO" id="GO:0003676">
    <property type="term" value="F:nucleic acid binding"/>
    <property type="evidence" value="ECO:0007669"/>
    <property type="project" value="InterPro"/>
</dbReference>
<keyword evidence="3" id="KW-1185">Reference proteome</keyword>
<dbReference type="Gene3D" id="3.30.420.10">
    <property type="entry name" value="Ribonuclease H-like superfamily/Ribonuclease H"/>
    <property type="match status" value="1"/>
</dbReference>
<dbReference type="GeneID" id="9062332"/>
<dbReference type="InterPro" id="IPR012337">
    <property type="entry name" value="RNaseH-like_sf"/>
</dbReference>
<evidence type="ECO:0008006" key="4">
    <source>
        <dbReference type="Google" id="ProtNLM"/>
    </source>
</evidence>
<dbReference type="SUPFAM" id="SSF53098">
    <property type="entry name" value="Ribonuclease H-like"/>
    <property type="match status" value="1"/>
</dbReference>
<evidence type="ECO:0000256" key="1">
    <source>
        <dbReference type="SAM" id="MobiDB-lite"/>
    </source>
</evidence>
<gene>
    <name evidence="2" type="ORF">Pmar_PMAR016858</name>
</gene>
<proteinExistence type="predicted"/>
<dbReference type="OrthoDB" id="10049357at2759"/>
<feature type="region of interest" description="Disordered" evidence="1">
    <location>
        <begin position="124"/>
        <end position="148"/>
    </location>
</feature>
<dbReference type="InParanoid" id="C5LX75"/>
<feature type="compositionally biased region" description="Basic and acidic residues" evidence="1">
    <location>
        <begin position="795"/>
        <end position="820"/>
    </location>
</feature>
<evidence type="ECO:0000313" key="2">
    <source>
        <dbReference type="EMBL" id="EEQ98624.1"/>
    </source>
</evidence>
<evidence type="ECO:0000313" key="3">
    <source>
        <dbReference type="Proteomes" id="UP000007800"/>
    </source>
</evidence>
<dbReference type="OMA" id="CERECHM"/>
<feature type="region of interest" description="Disordered" evidence="1">
    <location>
        <begin position="795"/>
        <end position="827"/>
    </location>
</feature>
<dbReference type="Proteomes" id="UP000007800">
    <property type="component" value="Unassembled WGS sequence"/>
</dbReference>
<dbReference type="RefSeq" id="XP_002765907.1">
    <property type="nucleotide sequence ID" value="XM_002765861.1"/>
</dbReference>
<accession>C5LX75</accession>
<protein>
    <recommendedName>
        <fullName evidence="4">Integrase catalytic domain-containing protein</fullName>
    </recommendedName>
</protein>
<dbReference type="InterPro" id="IPR036397">
    <property type="entry name" value="RNaseH_sf"/>
</dbReference>
<dbReference type="EMBL" id="GG686414">
    <property type="protein sequence ID" value="EEQ98624.1"/>
    <property type="molecule type" value="Genomic_DNA"/>
</dbReference>
<sequence>MLQDLGDFLQFRQKSTCGLAKKPSVTVLCDNKSCVLWSRNCDSPEIVEASRAVERRAIARLLSGLHAELGVLRSLCSLTISHLAGNQNQLADSLSRAYDRVTPNGKSLADCLVGVGDIAEDVPRDPTRSGIGWSKPESKDPLGPDWEPDAEDVVVSDEALCALDLAHVVPDEPLRYPFSLAAEGLWRGASTLDTVSLLDCDTDTILRVRDVPSDVAEPIVERFARHCYEISQLARLIWAARNVLSLLRCHARKSEFEELYFDREQCNQLAARCVQQRSAKYGEAVENSKSPVLRPCGPVFRCSVRGVPEVSYLAFRTGSAAGSVSFCPVIPKDTPTTFLRTLIIRTAHRETRHGSIPASAALITDFHLPSINQDVRKLAKGCFVCQIVRARRVWTEPPSVGKGHALRLQFHQPYYRVGIDYFSLGDRRKIVSITCLFSGHCTWYRVPAGKDGERETIDATVAVLRRAQLERGGVRELVCDMASYFASGKFKDRVEELLGATVEPLSARSPFEGGRFEKLHDLGARKMRVLLRGSGGKASILTDFELDNLLLEVCFLLNTRPTLWYSYDAESGKQSITPDLLCFGYTRVCGRQFGFISREEPIRPAHDVTKIRREFIAYHWRALKERSLGAVKSKCPASQHAKDLRVGSAVLVYAPNRKLGYPWKIGHVLSFRGDHTVDVIYPGKAQRIVTENIFNLVVVEHDKSGDALDNPEDPMFDCERECHMSPSLVGMPLWILLKVRGQRKKAWYAATVIKVFKSGHVEVDWHDGVSVRERLWLDSEDWQLREYTDEDLQRVEGEKRRSADGSEKQFRREGRDEDCVNGRASIN</sequence>